<proteinExistence type="predicted"/>
<feature type="non-terminal residue" evidence="1">
    <location>
        <position position="53"/>
    </location>
</feature>
<dbReference type="OrthoDB" id="6352234at2759"/>
<feature type="non-terminal residue" evidence="1">
    <location>
        <position position="1"/>
    </location>
</feature>
<accession>A0A7T8QUL0</accession>
<reference evidence="2" key="1">
    <citation type="submission" date="2021-01" db="EMBL/GenBank/DDBJ databases">
        <title>Caligus Genome Assembly.</title>
        <authorList>
            <person name="Gallardo-Escarate C."/>
        </authorList>
    </citation>
    <scope>NUCLEOTIDE SEQUENCE [LARGE SCALE GENOMIC DNA]</scope>
</reference>
<dbReference type="EMBL" id="CP045890">
    <property type="protein sequence ID" value="QQP55623.1"/>
    <property type="molecule type" value="Genomic_DNA"/>
</dbReference>
<organism evidence="1 2">
    <name type="scientific">Caligus rogercresseyi</name>
    <name type="common">Sea louse</name>
    <dbReference type="NCBI Taxonomy" id="217165"/>
    <lineage>
        <taxon>Eukaryota</taxon>
        <taxon>Metazoa</taxon>
        <taxon>Ecdysozoa</taxon>
        <taxon>Arthropoda</taxon>
        <taxon>Crustacea</taxon>
        <taxon>Multicrustacea</taxon>
        <taxon>Hexanauplia</taxon>
        <taxon>Copepoda</taxon>
        <taxon>Siphonostomatoida</taxon>
        <taxon>Caligidae</taxon>
        <taxon>Caligus</taxon>
    </lineage>
</organism>
<dbReference type="AlphaFoldDB" id="A0A7T8QUL0"/>
<protein>
    <submittedName>
        <fullName evidence="1">LOC100866265</fullName>
    </submittedName>
</protein>
<keyword evidence="2" id="KW-1185">Reference proteome</keyword>
<evidence type="ECO:0000313" key="1">
    <source>
        <dbReference type="EMBL" id="QQP55623.1"/>
    </source>
</evidence>
<gene>
    <name evidence="1" type="ORF">FKW44_000016</name>
</gene>
<evidence type="ECO:0000313" key="2">
    <source>
        <dbReference type="Proteomes" id="UP000595437"/>
    </source>
</evidence>
<dbReference type="Proteomes" id="UP000595437">
    <property type="component" value="Chromosome 1"/>
</dbReference>
<name>A0A7T8QUL0_CALRO</name>
<sequence>WTGLLVEPNPEFYASLSQRNRRAHRIPQCLSTKRTPEIVLFDASALVGGIMVE</sequence>